<dbReference type="SUPFAM" id="SSF47336">
    <property type="entry name" value="ACP-like"/>
    <property type="match status" value="1"/>
</dbReference>
<proteinExistence type="predicted"/>
<accession>A0A1B2HS28</accession>
<dbReference type="InterPro" id="IPR036736">
    <property type="entry name" value="ACP-like_sf"/>
</dbReference>
<dbReference type="AlphaFoldDB" id="A0A1B2HS28"/>
<dbReference type="KEGG" id="led:BBK82_35565"/>
<dbReference type="EMBL" id="CP016793">
    <property type="protein sequence ID" value="ANZ40537.1"/>
    <property type="molecule type" value="Genomic_DNA"/>
</dbReference>
<evidence type="ECO:0000259" key="1">
    <source>
        <dbReference type="PROSITE" id="PS50075"/>
    </source>
</evidence>
<keyword evidence="3" id="KW-1185">Reference proteome</keyword>
<dbReference type="Proteomes" id="UP000093053">
    <property type="component" value="Chromosome"/>
</dbReference>
<dbReference type="InterPro" id="IPR009081">
    <property type="entry name" value="PP-bd_ACP"/>
</dbReference>
<name>A0A1B2HS28_9PSEU</name>
<dbReference type="RefSeq" id="WP_065918875.1">
    <property type="nucleotide sequence ID" value="NZ_CP016793.1"/>
</dbReference>
<dbReference type="Gene3D" id="1.10.1200.10">
    <property type="entry name" value="ACP-like"/>
    <property type="match status" value="1"/>
</dbReference>
<dbReference type="PROSITE" id="PS50075">
    <property type="entry name" value="CARRIER"/>
    <property type="match status" value="1"/>
</dbReference>
<evidence type="ECO:0000313" key="2">
    <source>
        <dbReference type="EMBL" id="ANZ40537.1"/>
    </source>
</evidence>
<sequence>MKPVQIHIREFVFRHLDGVEIDDDEDLFDGGHANSLFVVQLVLWLERTFGIALSGRDLDIDNFRTIGSIAAFVERKNVSAAVSGSV</sequence>
<dbReference type="STRING" id="1586287.BBK82_35565"/>
<feature type="domain" description="Carrier" evidence="1">
    <location>
        <begin position="1"/>
        <end position="77"/>
    </location>
</feature>
<evidence type="ECO:0000313" key="3">
    <source>
        <dbReference type="Proteomes" id="UP000093053"/>
    </source>
</evidence>
<gene>
    <name evidence="2" type="ORF">BBK82_35565</name>
</gene>
<dbReference type="Pfam" id="PF00550">
    <property type="entry name" value="PP-binding"/>
    <property type="match status" value="1"/>
</dbReference>
<reference evidence="2 3" key="1">
    <citation type="submission" date="2016-07" db="EMBL/GenBank/DDBJ databases">
        <title>Complete genome sequence of the Lentzea guizhouensis DHS C013.</title>
        <authorList>
            <person name="Cao C."/>
        </authorList>
    </citation>
    <scope>NUCLEOTIDE SEQUENCE [LARGE SCALE GENOMIC DNA]</scope>
    <source>
        <strain evidence="2 3">DHS C013</strain>
    </source>
</reference>
<organism evidence="2 3">
    <name type="scientific">Lentzea guizhouensis</name>
    <dbReference type="NCBI Taxonomy" id="1586287"/>
    <lineage>
        <taxon>Bacteria</taxon>
        <taxon>Bacillati</taxon>
        <taxon>Actinomycetota</taxon>
        <taxon>Actinomycetes</taxon>
        <taxon>Pseudonocardiales</taxon>
        <taxon>Pseudonocardiaceae</taxon>
        <taxon>Lentzea</taxon>
    </lineage>
</organism>
<protein>
    <recommendedName>
        <fullName evidence="1">Carrier domain-containing protein</fullName>
    </recommendedName>
</protein>